<evidence type="ECO:0000256" key="2">
    <source>
        <dbReference type="ARBA" id="ARBA00023015"/>
    </source>
</evidence>
<dbReference type="SMART" id="SM00342">
    <property type="entry name" value="HTH_ARAC"/>
    <property type="match status" value="1"/>
</dbReference>
<reference evidence="6 7" key="1">
    <citation type="submission" date="2017-08" db="EMBL/GenBank/DDBJ databases">
        <title>Substantial Increase in Enzyme Production by Combined Drug-Resistance Mutations in Paenibacillus agaridevorans.</title>
        <authorList>
            <person name="Tanaka Y."/>
            <person name="Funane K."/>
            <person name="Hosaka T."/>
            <person name="Shiwa Y."/>
            <person name="Fujita N."/>
            <person name="Miyazaki T."/>
            <person name="Yoshikawa H."/>
            <person name="Murakami K."/>
            <person name="Kasahara K."/>
            <person name="Inaoka T."/>
            <person name="Hiraga Y."/>
            <person name="Ochi K."/>
        </authorList>
    </citation>
    <scope>NUCLEOTIDE SEQUENCE [LARGE SCALE GENOMIC DNA]</scope>
    <source>
        <strain evidence="6 7">T-3040</strain>
    </source>
</reference>
<dbReference type="InterPro" id="IPR050204">
    <property type="entry name" value="AraC_XylS_family_regulators"/>
</dbReference>
<keyword evidence="3" id="KW-0238">DNA-binding</keyword>
<dbReference type="InterPro" id="IPR009057">
    <property type="entry name" value="Homeodomain-like_sf"/>
</dbReference>
<dbReference type="RefSeq" id="WP_108992571.1">
    <property type="nucleotide sequence ID" value="NZ_BDQX01000098.1"/>
</dbReference>
<evidence type="ECO:0000256" key="3">
    <source>
        <dbReference type="ARBA" id="ARBA00023125"/>
    </source>
</evidence>
<dbReference type="InterPro" id="IPR003313">
    <property type="entry name" value="AraC-bd"/>
</dbReference>
<dbReference type="InterPro" id="IPR018060">
    <property type="entry name" value="HTH_AraC"/>
</dbReference>
<evidence type="ECO:0000313" key="6">
    <source>
        <dbReference type="EMBL" id="GBG07533.1"/>
    </source>
</evidence>
<evidence type="ECO:0000256" key="1">
    <source>
        <dbReference type="ARBA" id="ARBA00022490"/>
    </source>
</evidence>
<organism evidence="6 7">
    <name type="scientific">Paenibacillus agaridevorans</name>
    <dbReference type="NCBI Taxonomy" id="171404"/>
    <lineage>
        <taxon>Bacteria</taxon>
        <taxon>Bacillati</taxon>
        <taxon>Bacillota</taxon>
        <taxon>Bacilli</taxon>
        <taxon>Bacillales</taxon>
        <taxon>Paenibacillaceae</taxon>
        <taxon>Paenibacillus</taxon>
    </lineage>
</organism>
<evidence type="ECO:0000256" key="4">
    <source>
        <dbReference type="ARBA" id="ARBA00023163"/>
    </source>
</evidence>
<feature type="domain" description="HTH araC/xylS-type" evidence="5">
    <location>
        <begin position="186"/>
        <end position="284"/>
    </location>
</feature>
<keyword evidence="1" id="KW-0963">Cytoplasm</keyword>
<dbReference type="SUPFAM" id="SSF51215">
    <property type="entry name" value="Regulatory protein AraC"/>
    <property type="match status" value="1"/>
</dbReference>
<evidence type="ECO:0000259" key="5">
    <source>
        <dbReference type="PROSITE" id="PS01124"/>
    </source>
</evidence>
<dbReference type="PANTHER" id="PTHR46796">
    <property type="entry name" value="HTH-TYPE TRANSCRIPTIONAL ACTIVATOR RHAS-RELATED"/>
    <property type="match status" value="1"/>
</dbReference>
<dbReference type="PROSITE" id="PS01124">
    <property type="entry name" value="HTH_ARAC_FAMILY_2"/>
    <property type="match status" value="1"/>
</dbReference>
<evidence type="ECO:0000313" key="7">
    <source>
        <dbReference type="Proteomes" id="UP000245202"/>
    </source>
</evidence>
<dbReference type="Pfam" id="PF02311">
    <property type="entry name" value="AraC_binding"/>
    <property type="match status" value="1"/>
</dbReference>
<dbReference type="PANTHER" id="PTHR46796:SF13">
    <property type="entry name" value="HTH-TYPE TRANSCRIPTIONAL ACTIVATOR RHAS"/>
    <property type="match status" value="1"/>
</dbReference>
<sequence>MKRLHEVEPYVGDALPYLYDGGYEEKLRVCNVFAFHLFNDGPGEMEIDGMKHPIGPKTLVFLRPNQPHAFHIDAKHPLSSYNIYCDLWDKENPLSGNRAFVYAPAPFSFETNRQAAMPTCADLDSLPSVFSLQSHPWLYESIVQLTRLFHDTFYYRDELVSGLMQSWLLGWYNAVHSRQPTDYRIVRLLAYLNENPEERASIDEWAASCGMKRSYFHALFQRETGMAPKAYQHKLLMRRAANLLQESELTVTAIADRLGYTSIHPFTRHFTAAYGASPRQFRLNR</sequence>
<dbReference type="AlphaFoldDB" id="A0A2R5EUS0"/>
<dbReference type="GO" id="GO:0043565">
    <property type="term" value="F:sequence-specific DNA binding"/>
    <property type="evidence" value="ECO:0007669"/>
    <property type="project" value="InterPro"/>
</dbReference>
<dbReference type="InterPro" id="IPR037923">
    <property type="entry name" value="HTH-like"/>
</dbReference>
<keyword evidence="7" id="KW-1185">Reference proteome</keyword>
<keyword evidence="4" id="KW-0804">Transcription</keyword>
<dbReference type="Gene3D" id="1.10.10.60">
    <property type="entry name" value="Homeodomain-like"/>
    <property type="match status" value="2"/>
</dbReference>
<accession>A0A2R5EUS0</accession>
<dbReference type="Proteomes" id="UP000245202">
    <property type="component" value="Unassembled WGS sequence"/>
</dbReference>
<gene>
    <name evidence="6" type="ORF">PAT3040_02086</name>
</gene>
<dbReference type="GO" id="GO:0003700">
    <property type="term" value="F:DNA-binding transcription factor activity"/>
    <property type="evidence" value="ECO:0007669"/>
    <property type="project" value="InterPro"/>
</dbReference>
<dbReference type="SUPFAM" id="SSF46689">
    <property type="entry name" value="Homeodomain-like"/>
    <property type="match status" value="2"/>
</dbReference>
<protein>
    <submittedName>
        <fullName evidence="6">AraC family transcriptional regulator</fullName>
    </submittedName>
</protein>
<dbReference type="Pfam" id="PF12833">
    <property type="entry name" value="HTH_18"/>
    <property type="match status" value="1"/>
</dbReference>
<comment type="caution">
    <text evidence="6">The sequence shown here is derived from an EMBL/GenBank/DDBJ whole genome shotgun (WGS) entry which is preliminary data.</text>
</comment>
<name>A0A2R5EUS0_9BACL</name>
<dbReference type="EMBL" id="BDQX01000098">
    <property type="protein sequence ID" value="GBG07533.1"/>
    <property type="molecule type" value="Genomic_DNA"/>
</dbReference>
<proteinExistence type="predicted"/>
<keyword evidence="2" id="KW-0805">Transcription regulation</keyword>